<protein>
    <recommendedName>
        <fullName evidence="1">Phage head morphogenesis domain-containing protein</fullName>
    </recommendedName>
</protein>
<dbReference type="InterPro" id="IPR006528">
    <property type="entry name" value="Phage_head_morphogenesis_dom"/>
</dbReference>
<dbReference type="EMBL" id="CP022699">
    <property type="protein sequence ID" value="ATJ91549.1"/>
    <property type="molecule type" value="Genomic_DNA"/>
</dbReference>
<reference evidence="2 3" key="1">
    <citation type="submission" date="2017-08" db="EMBL/GenBank/DDBJ databases">
        <title>Complete Genome Sequence of Acetobacter tropicalis Oregon-R-modENCODE STRAIN BDGP1, an acetic acid bacterium isolated from Drosophila melanogaster gut.</title>
        <authorList>
            <person name="Wan K.H."/>
            <person name="Yu C."/>
            <person name="Park S."/>
            <person name="Hammonds A.S."/>
            <person name="Booth B.W."/>
            <person name="Celniker S.E."/>
        </authorList>
    </citation>
    <scope>NUCLEOTIDE SEQUENCE [LARGE SCALE GENOMIC DNA]</scope>
    <source>
        <strain evidence="2 3">BDGP1</strain>
    </source>
</reference>
<organism evidence="2 3">
    <name type="scientific">Acetobacter tropicalis</name>
    <dbReference type="NCBI Taxonomy" id="104102"/>
    <lineage>
        <taxon>Bacteria</taxon>
        <taxon>Pseudomonadati</taxon>
        <taxon>Pseudomonadota</taxon>
        <taxon>Alphaproteobacteria</taxon>
        <taxon>Acetobacterales</taxon>
        <taxon>Acetobacteraceae</taxon>
        <taxon>Acetobacter</taxon>
    </lineage>
</organism>
<dbReference type="AlphaFoldDB" id="A0A291PJ99"/>
<dbReference type="Pfam" id="PF04233">
    <property type="entry name" value="Phage_Mu_F"/>
    <property type="match status" value="1"/>
</dbReference>
<evidence type="ECO:0000313" key="2">
    <source>
        <dbReference type="EMBL" id="ATJ91549.1"/>
    </source>
</evidence>
<dbReference type="NCBIfam" id="TIGR01641">
    <property type="entry name" value="phageSPP1_gp7"/>
    <property type="match status" value="1"/>
</dbReference>
<dbReference type="KEGG" id="ato:CIW82_13455"/>
<name>A0A291PJ99_9PROT</name>
<accession>A0A291PJ99</accession>
<gene>
    <name evidence="2" type="ORF">CIW82_13455</name>
</gene>
<sequence length="274" mass="29977">MSAFIAQSVEPGQRVKRPRPMRANAGVRAAYHEVLLREIAAMRHDVTTTILREYRGNYPHLAQDASPLEGLHRTFGRLMDKWQSRFDSFAEIAAQGFVGQAASSATRGVSSALKDLGFTVKFQRSHTVNLAIEGCLAENVNLIKSIPSGCLGEVVDLVETSAKSGRDIGALTKDIKSRFDVADSRAALIARDQNNKVTANVTRARQKELGIKQGRWRHSGFSTAPRPSHVAADGEIFDLDKGLYLDGKWVLPGEAINCGCTWTMIIPGYNDGQP</sequence>
<proteinExistence type="predicted"/>
<evidence type="ECO:0000259" key="1">
    <source>
        <dbReference type="Pfam" id="PF04233"/>
    </source>
</evidence>
<dbReference type="RefSeq" id="WP_086896991.1">
    <property type="nucleotide sequence ID" value="NZ_CP022699.1"/>
</dbReference>
<feature type="domain" description="Phage head morphogenesis" evidence="1">
    <location>
        <begin position="154"/>
        <end position="261"/>
    </location>
</feature>
<dbReference type="Proteomes" id="UP000220394">
    <property type="component" value="Chromosome"/>
</dbReference>
<evidence type="ECO:0000313" key="3">
    <source>
        <dbReference type="Proteomes" id="UP000220394"/>
    </source>
</evidence>